<evidence type="ECO:0000256" key="5">
    <source>
        <dbReference type="ARBA" id="ARBA00023163"/>
    </source>
</evidence>
<comment type="similarity">
    <text evidence="2">Belongs to the SAP130 family.</text>
</comment>
<feature type="region of interest" description="Disordered" evidence="7">
    <location>
        <begin position="648"/>
        <end position="729"/>
    </location>
</feature>
<keyword evidence="5" id="KW-0804">Transcription</keyword>
<reference evidence="9 10" key="2">
    <citation type="submission" date="2019-01" db="EMBL/GenBank/DDBJ databases">
        <title>The decoding of complex shrimp genome reveals the adaptation for benthos swimmer, frequently molting mechanism and breeding impact on genome.</title>
        <authorList>
            <person name="Sun Y."/>
            <person name="Gao Y."/>
            <person name="Yu Y."/>
        </authorList>
    </citation>
    <scope>NUCLEOTIDE SEQUENCE [LARGE SCALE GENOMIC DNA]</scope>
    <source>
        <tissue evidence="9">Muscle</tissue>
    </source>
</reference>
<evidence type="ECO:0000256" key="6">
    <source>
        <dbReference type="ARBA" id="ARBA00023242"/>
    </source>
</evidence>
<evidence type="ECO:0000256" key="4">
    <source>
        <dbReference type="ARBA" id="ARBA00023015"/>
    </source>
</evidence>
<feature type="compositionally biased region" description="Gly residues" evidence="7">
    <location>
        <begin position="482"/>
        <end position="497"/>
    </location>
</feature>
<accession>A0A423TLL8</accession>
<dbReference type="Proteomes" id="UP000283509">
    <property type="component" value="Unassembled WGS sequence"/>
</dbReference>
<evidence type="ECO:0000256" key="2">
    <source>
        <dbReference type="ARBA" id="ARBA00007859"/>
    </source>
</evidence>
<evidence type="ECO:0000256" key="3">
    <source>
        <dbReference type="ARBA" id="ARBA00022491"/>
    </source>
</evidence>
<evidence type="ECO:0000313" key="9">
    <source>
        <dbReference type="EMBL" id="ROT77344.1"/>
    </source>
</evidence>
<dbReference type="InterPro" id="IPR031963">
    <property type="entry name" value="SAP130_C"/>
</dbReference>
<feature type="domain" description="Histone deacetylase complex subunit SAP130 C-terminal" evidence="8">
    <location>
        <begin position="747"/>
        <end position="805"/>
    </location>
</feature>
<dbReference type="PANTHER" id="PTHR13497">
    <property type="entry name" value="HISTONE DEACETYLASE COMPLEX SUBUNIT SAP130"/>
    <property type="match status" value="1"/>
</dbReference>
<evidence type="ECO:0000256" key="1">
    <source>
        <dbReference type="ARBA" id="ARBA00004123"/>
    </source>
</evidence>
<dbReference type="InterPro" id="IPR024137">
    <property type="entry name" value="His_deAcase_cplx_SAP130"/>
</dbReference>
<comment type="caution">
    <text evidence="9">The sequence shown here is derived from an EMBL/GenBank/DDBJ whole genome shotgun (WGS) entry which is preliminary data.</text>
</comment>
<keyword evidence="4" id="KW-0805">Transcription regulation</keyword>
<feature type="compositionally biased region" description="Polar residues" evidence="7">
    <location>
        <begin position="1"/>
        <end position="13"/>
    </location>
</feature>
<dbReference type="GO" id="GO:0070822">
    <property type="term" value="C:Sin3-type complex"/>
    <property type="evidence" value="ECO:0007669"/>
    <property type="project" value="TreeGrafter"/>
</dbReference>
<feature type="region of interest" description="Disordered" evidence="7">
    <location>
        <begin position="356"/>
        <end position="391"/>
    </location>
</feature>
<keyword evidence="6" id="KW-0539">Nucleus</keyword>
<comment type="subcellular location">
    <subcellularLocation>
        <location evidence="1">Nucleus</location>
    </subcellularLocation>
</comment>
<keyword evidence="10" id="KW-1185">Reference proteome</keyword>
<dbReference type="STRING" id="6689.A0A423TLL8"/>
<gene>
    <name evidence="9" type="ORF">C7M84_004015</name>
</gene>
<evidence type="ECO:0000256" key="7">
    <source>
        <dbReference type="SAM" id="MobiDB-lite"/>
    </source>
</evidence>
<dbReference type="GO" id="GO:0000122">
    <property type="term" value="P:negative regulation of transcription by RNA polymerase II"/>
    <property type="evidence" value="ECO:0007669"/>
    <property type="project" value="TreeGrafter"/>
</dbReference>
<dbReference type="OrthoDB" id="8197871at2759"/>
<dbReference type="EMBL" id="QCYY01001537">
    <property type="protein sequence ID" value="ROT77344.1"/>
    <property type="molecule type" value="Genomic_DNA"/>
</dbReference>
<feature type="region of interest" description="Disordered" evidence="7">
    <location>
        <begin position="1"/>
        <end position="22"/>
    </location>
</feature>
<name>A0A423TLL8_PENVA</name>
<keyword evidence="3" id="KW-0678">Repressor</keyword>
<evidence type="ECO:0000259" key="8">
    <source>
        <dbReference type="Pfam" id="PF16014"/>
    </source>
</evidence>
<proteinExistence type="inferred from homology"/>
<feature type="compositionally biased region" description="Gly residues" evidence="7">
    <location>
        <begin position="713"/>
        <end position="729"/>
    </location>
</feature>
<dbReference type="Pfam" id="PF16014">
    <property type="entry name" value="SAP130_C"/>
    <property type="match status" value="1"/>
</dbReference>
<feature type="compositionally biased region" description="Low complexity" evidence="7">
    <location>
        <begin position="554"/>
        <end position="571"/>
    </location>
</feature>
<reference evidence="9 10" key="1">
    <citation type="submission" date="2018-04" db="EMBL/GenBank/DDBJ databases">
        <authorList>
            <person name="Zhang X."/>
            <person name="Yuan J."/>
            <person name="Li F."/>
            <person name="Xiang J."/>
        </authorList>
    </citation>
    <scope>NUCLEOTIDE SEQUENCE [LARGE SCALE GENOMIC DNA]</scope>
    <source>
        <tissue evidence="9">Muscle</tissue>
    </source>
</reference>
<feature type="region of interest" description="Disordered" evidence="7">
    <location>
        <begin position="468"/>
        <end position="607"/>
    </location>
</feature>
<feature type="compositionally biased region" description="Basic and acidic residues" evidence="7">
    <location>
        <begin position="677"/>
        <end position="706"/>
    </location>
</feature>
<organism evidence="9 10">
    <name type="scientific">Penaeus vannamei</name>
    <name type="common">Whiteleg shrimp</name>
    <name type="synonym">Litopenaeus vannamei</name>
    <dbReference type="NCBI Taxonomy" id="6689"/>
    <lineage>
        <taxon>Eukaryota</taxon>
        <taxon>Metazoa</taxon>
        <taxon>Ecdysozoa</taxon>
        <taxon>Arthropoda</taxon>
        <taxon>Crustacea</taxon>
        <taxon>Multicrustacea</taxon>
        <taxon>Malacostraca</taxon>
        <taxon>Eumalacostraca</taxon>
        <taxon>Eucarida</taxon>
        <taxon>Decapoda</taxon>
        <taxon>Dendrobranchiata</taxon>
        <taxon>Penaeoidea</taxon>
        <taxon>Penaeidae</taxon>
        <taxon>Penaeus</taxon>
    </lineage>
</organism>
<protein>
    <submittedName>
        <fullName evidence="9">Histone deacetylase complex subunit</fullName>
    </submittedName>
</protein>
<evidence type="ECO:0000313" key="10">
    <source>
        <dbReference type="Proteomes" id="UP000283509"/>
    </source>
</evidence>
<dbReference type="PANTHER" id="PTHR13497:SF3">
    <property type="entry name" value="HISTONE DEACETYLASE COMPLEX SUBUNIT SAP130"/>
    <property type="match status" value="1"/>
</dbReference>
<sequence>MRTSAQPIGQPGSNVPGPRGSVVGQRLVPASTNGGWIRNTPSPAHTGKVTGLSMHPGVTAPNSGCPEAVDAHASSRARWWGHNNVPHRSAARHCLQWFYQRAGRLCEDGHTEGAKGTGPKAVHITQPIGPQKYGGMGGVMSGSGRSVVASGGGAGGGSSSGTIYSPGNPMVTTMSGPGVNPQTTIRTQAPPAIAVRITTAPVSTATSSSQVTSQAGTSIGAISMTSPSGSSPGAILTHQSPLHRTQQDQVPLKTPIVRTPVASHQSKGGVQAQTLAFSDGPKVITQPAQGPPLALAQISGLAGVTTQKAQVNTHTVSQQHTPNVQHRPGGSVMGSSVGRVMGGTGIPVAKVLPQQATTPNQGAASVAGPPRGSHGQVRAQSPGQAADPQAPHTNVFLQRPHAGVTVTSGTPTGQAERVVTTVPQYSIAPPYYYEQGQNTYQVGGPTLVPHTLSSTHYVPTNVQSGSLRVTGGGPNASAGAAPGHGGGPGQIVEGPGGQAPAPLPAMKPGASPRPSILRKRPDSDGTPLKAAKNLTAALCLPMPSPPSPKRPDSRGNGNASSGSTTISANSSPGLQIEELDGNSGGAATGNSAELRTPPSIKQEPPEDATVVLPRQPVLCSMSETSAGLTTGIVTTTLNVPQPHLSVTSMHGASQALADGLSPRKKPRKQQLTGNELQEARSSEDDLDHPPVKKTKREIAEDNHDLEGSEDEGGGWSEPGGGSSGGSYGGSGGGLGGANASNAVNATVVITNRPTMSLLSSFRQTWKPRHNHFVRHTDVKPKDERRLTVNEIANQKMALQRVNGWKGKWMTL</sequence>
<dbReference type="AlphaFoldDB" id="A0A423TLL8"/>